<comment type="caution">
    <text evidence="1">The sequence shown here is derived from an EMBL/GenBank/DDBJ whole genome shotgun (WGS) entry which is preliminary data.</text>
</comment>
<accession>A0AAV4AFR6</accession>
<protein>
    <submittedName>
        <fullName evidence="1">Uncharacterized protein</fullName>
    </submittedName>
</protein>
<dbReference type="Proteomes" id="UP000735302">
    <property type="component" value="Unassembled WGS sequence"/>
</dbReference>
<evidence type="ECO:0000313" key="1">
    <source>
        <dbReference type="EMBL" id="GFO10016.1"/>
    </source>
</evidence>
<dbReference type="AlphaFoldDB" id="A0AAV4AFR6"/>
<proteinExistence type="predicted"/>
<name>A0AAV4AFR6_9GAST</name>
<reference evidence="1 2" key="1">
    <citation type="journal article" date="2021" name="Elife">
        <title>Chloroplast acquisition without the gene transfer in kleptoplastic sea slugs, Plakobranchus ocellatus.</title>
        <authorList>
            <person name="Maeda T."/>
            <person name="Takahashi S."/>
            <person name="Yoshida T."/>
            <person name="Shimamura S."/>
            <person name="Takaki Y."/>
            <person name="Nagai Y."/>
            <person name="Toyoda A."/>
            <person name="Suzuki Y."/>
            <person name="Arimoto A."/>
            <person name="Ishii H."/>
            <person name="Satoh N."/>
            <person name="Nishiyama T."/>
            <person name="Hasebe M."/>
            <person name="Maruyama T."/>
            <person name="Minagawa J."/>
            <person name="Obokata J."/>
            <person name="Shigenobu S."/>
        </authorList>
    </citation>
    <scope>NUCLEOTIDE SEQUENCE [LARGE SCALE GENOMIC DNA]</scope>
</reference>
<keyword evidence="2" id="KW-1185">Reference proteome</keyword>
<organism evidence="1 2">
    <name type="scientific">Plakobranchus ocellatus</name>
    <dbReference type="NCBI Taxonomy" id="259542"/>
    <lineage>
        <taxon>Eukaryota</taxon>
        <taxon>Metazoa</taxon>
        <taxon>Spiralia</taxon>
        <taxon>Lophotrochozoa</taxon>
        <taxon>Mollusca</taxon>
        <taxon>Gastropoda</taxon>
        <taxon>Heterobranchia</taxon>
        <taxon>Euthyneura</taxon>
        <taxon>Panpulmonata</taxon>
        <taxon>Sacoglossa</taxon>
        <taxon>Placobranchoidea</taxon>
        <taxon>Plakobranchidae</taxon>
        <taxon>Plakobranchus</taxon>
    </lineage>
</organism>
<dbReference type="EMBL" id="BLXT01004140">
    <property type="protein sequence ID" value="GFO10016.1"/>
    <property type="molecule type" value="Genomic_DNA"/>
</dbReference>
<sequence>METNRYTSTNLTSKELSPVVEDITGDRPGQPRVLTIPGRYYESEQPGVRAGYSHPILLVVFEDKGLRKIFNINVYFWGPISPWQNLCTRAETIIHRRAVRISLYLNRVSLASSLDGSTNCEDSRACGDHKIRPDKESRGVRGLDGRCWTSHKPERGHRGVILLSFIPRSVFTT</sequence>
<gene>
    <name evidence="1" type="ORF">PoB_003652100</name>
</gene>
<evidence type="ECO:0000313" key="2">
    <source>
        <dbReference type="Proteomes" id="UP000735302"/>
    </source>
</evidence>